<dbReference type="Proteomes" id="UP001500552">
    <property type="component" value="Unassembled WGS sequence"/>
</dbReference>
<name>A0ABP8LIZ3_9BACT</name>
<dbReference type="SMART" id="SM00418">
    <property type="entry name" value="HTH_ARSR"/>
    <property type="match status" value="1"/>
</dbReference>
<proteinExistence type="predicted"/>
<dbReference type="InterPro" id="IPR051081">
    <property type="entry name" value="HTH_MetalResp_TranReg"/>
</dbReference>
<dbReference type="Pfam" id="PF01022">
    <property type="entry name" value="HTH_5"/>
    <property type="match status" value="1"/>
</dbReference>
<feature type="domain" description="HTH arsR-type" evidence="4">
    <location>
        <begin position="49"/>
        <end position="147"/>
    </location>
</feature>
<keyword evidence="3" id="KW-0804">Transcription</keyword>
<evidence type="ECO:0000259" key="4">
    <source>
        <dbReference type="PROSITE" id="PS50987"/>
    </source>
</evidence>
<dbReference type="Gene3D" id="1.10.10.10">
    <property type="entry name" value="Winged helix-like DNA-binding domain superfamily/Winged helix DNA-binding domain"/>
    <property type="match status" value="1"/>
</dbReference>
<protein>
    <recommendedName>
        <fullName evidence="4">HTH arsR-type domain-containing protein</fullName>
    </recommendedName>
</protein>
<dbReference type="InterPro" id="IPR011991">
    <property type="entry name" value="ArsR-like_HTH"/>
</dbReference>
<keyword evidence="2" id="KW-0238">DNA-binding</keyword>
<reference evidence="6" key="1">
    <citation type="journal article" date="2019" name="Int. J. Syst. Evol. Microbiol.">
        <title>The Global Catalogue of Microorganisms (GCM) 10K type strain sequencing project: providing services to taxonomists for standard genome sequencing and annotation.</title>
        <authorList>
            <consortium name="The Broad Institute Genomics Platform"/>
            <consortium name="The Broad Institute Genome Sequencing Center for Infectious Disease"/>
            <person name="Wu L."/>
            <person name="Ma J."/>
        </authorList>
    </citation>
    <scope>NUCLEOTIDE SEQUENCE [LARGE SCALE GENOMIC DNA]</scope>
    <source>
        <strain evidence="6">JCM 17926</strain>
    </source>
</reference>
<evidence type="ECO:0000256" key="3">
    <source>
        <dbReference type="ARBA" id="ARBA00023163"/>
    </source>
</evidence>
<keyword evidence="6" id="KW-1185">Reference proteome</keyword>
<dbReference type="SUPFAM" id="SSF46785">
    <property type="entry name" value="Winged helix' DNA-binding domain"/>
    <property type="match status" value="1"/>
</dbReference>
<dbReference type="NCBIfam" id="NF033788">
    <property type="entry name" value="HTH_metalloreg"/>
    <property type="match status" value="1"/>
</dbReference>
<evidence type="ECO:0000256" key="1">
    <source>
        <dbReference type="ARBA" id="ARBA00023015"/>
    </source>
</evidence>
<dbReference type="PANTHER" id="PTHR33154:SF18">
    <property type="entry name" value="ARSENICAL RESISTANCE OPERON REPRESSOR"/>
    <property type="match status" value="1"/>
</dbReference>
<dbReference type="PROSITE" id="PS50987">
    <property type="entry name" value="HTH_ARSR_2"/>
    <property type="match status" value="1"/>
</dbReference>
<comment type="caution">
    <text evidence="5">The sequence shown here is derived from an EMBL/GenBank/DDBJ whole genome shotgun (WGS) entry which is preliminary data.</text>
</comment>
<dbReference type="PANTHER" id="PTHR33154">
    <property type="entry name" value="TRANSCRIPTIONAL REGULATOR, ARSR FAMILY"/>
    <property type="match status" value="1"/>
</dbReference>
<evidence type="ECO:0000313" key="5">
    <source>
        <dbReference type="EMBL" id="GAA4429272.1"/>
    </source>
</evidence>
<dbReference type="PRINTS" id="PR00778">
    <property type="entry name" value="HTHARSR"/>
</dbReference>
<dbReference type="InterPro" id="IPR001845">
    <property type="entry name" value="HTH_ArsR_DNA-bd_dom"/>
</dbReference>
<keyword evidence="1" id="KW-0805">Transcription regulation</keyword>
<evidence type="ECO:0000313" key="6">
    <source>
        <dbReference type="Proteomes" id="UP001500552"/>
    </source>
</evidence>
<evidence type="ECO:0000256" key="2">
    <source>
        <dbReference type="ARBA" id="ARBA00023125"/>
    </source>
</evidence>
<dbReference type="CDD" id="cd00090">
    <property type="entry name" value="HTH_ARSR"/>
    <property type="match status" value="1"/>
</dbReference>
<gene>
    <name evidence="5" type="ORF">GCM10023188_14430</name>
</gene>
<sequence length="147" mass="16647">MNEAYLCTVTYPYRQKRPLHMKPEKASSCIRVYADERQIKACKMRIENLEDPIRFLANALNLAGNEVRLKILFLLKEEGELCPCDISDILAMTVPAVSQHLRKLKDGGIVTTKRTGQTIFYALTPEAEKLLQPHLGFLKNATVETAL</sequence>
<dbReference type="InterPro" id="IPR036390">
    <property type="entry name" value="WH_DNA-bd_sf"/>
</dbReference>
<dbReference type="EMBL" id="BAABHC010000005">
    <property type="protein sequence ID" value="GAA4429272.1"/>
    <property type="molecule type" value="Genomic_DNA"/>
</dbReference>
<accession>A0ABP8LIZ3</accession>
<organism evidence="5 6">
    <name type="scientific">Pontibacter saemangeumensis</name>
    <dbReference type="NCBI Taxonomy" id="1084525"/>
    <lineage>
        <taxon>Bacteria</taxon>
        <taxon>Pseudomonadati</taxon>
        <taxon>Bacteroidota</taxon>
        <taxon>Cytophagia</taxon>
        <taxon>Cytophagales</taxon>
        <taxon>Hymenobacteraceae</taxon>
        <taxon>Pontibacter</taxon>
    </lineage>
</organism>
<dbReference type="InterPro" id="IPR036388">
    <property type="entry name" value="WH-like_DNA-bd_sf"/>
</dbReference>